<dbReference type="InterPro" id="IPR036038">
    <property type="entry name" value="Aminotransferase-like"/>
</dbReference>
<dbReference type="InterPro" id="IPR043131">
    <property type="entry name" value="BCAT-like_N"/>
</dbReference>
<dbReference type="CDD" id="cd01558">
    <property type="entry name" value="D-AAT_like"/>
    <property type="match status" value="1"/>
</dbReference>
<dbReference type="InterPro" id="IPR001544">
    <property type="entry name" value="Aminotrans_IV"/>
</dbReference>
<dbReference type="Pfam" id="PF01063">
    <property type="entry name" value="Aminotran_4"/>
    <property type="match status" value="1"/>
</dbReference>
<comment type="catalytic activity">
    <reaction evidence="12">
        <text>L-isoleucine + 2-oxoglutarate = (S)-3-methyl-2-oxopentanoate + L-glutamate</text>
        <dbReference type="Rhea" id="RHEA:24801"/>
        <dbReference type="ChEBI" id="CHEBI:16810"/>
        <dbReference type="ChEBI" id="CHEBI:29985"/>
        <dbReference type="ChEBI" id="CHEBI:35146"/>
        <dbReference type="ChEBI" id="CHEBI:58045"/>
        <dbReference type="EC" id="2.6.1.42"/>
    </reaction>
</comment>
<evidence type="ECO:0000256" key="4">
    <source>
        <dbReference type="ARBA" id="ARBA00004931"/>
    </source>
</evidence>
<gene>
    <name evidence="16" type="ORF">GSH16_01125</name>
</gene>
<reference evidence="16 17" key="1">
    <citation type="submission" date="2019-12" db="EMBL/GenBank/DDBJ databases">
        <title>Strain KN286 was isolated from seawater, which was collected from Caroline Seamount in the tropical western Pacific.</title>
        <authorList>
            <person name="Wang Q."/>
        </authorList>
    </citation>
    <scope>NUCLEOTIDE SEQUENCE [LARGE SCALE GENOMIC DNA]</scope>
    <source>
        <strain evidence="16 17">KN286</strain>
    </source>
</reference>
<dbReference type="SUPFAM" id="SSF56752">
    <property type="entry name" value="D-aminoacid aminotransferase-like PLP-dependent enzymes"/>
    <property type="match status" value="1"/>
</dbReference>
<dbReference type="NCBIfam" id="NF005209">
    <property type="entry name" value="PRK06680.1"/>
    <property type="match status" value="1"/>
</dbReference>
<evidence type="ECO:0000256" key="11">
    <source>
        <dbReference type="ARBA" id="ARBA00048212"/>
    </source>
</evidence>
<evidence type="ECO:0000256" key="9">
    <source>
        <dbReference type="ARBA" id="ARBA00022898"/>
    </source>
</evidence>
<evidence type="ECO:0000256" key="1">
    <source>
        <dbReference type="ARBA" id="ARBA00001933"/>
    </source>
</evidence>
<dbReference type="InterPro" id="IPR050571">
    <property type="entry name" value="Class-IV_PLP-Dep_Aminotrnsfr"/>
</dbReference>
<dbReference type="EC" id="2.6.1.42" evidence="7"/>
<keyword evidence="10" id="KW-0028">Amino-acid biosynthesis</keyword>
<name>A0A6B0THZ8_9RHOB</name>
<dbReference type="GO" id="GO:0052654">
    <property type="term" value="F:L-leucine-2-oxoglutarate transaminase activity"/>
    <property type="evidence" value="ECO:0007669"/>
    <property type="project" value="RHEA"/>
</dbReference>
<dbReference type="InterPro" id="IPR018300">
    <property type="entry name" value="Aminotrans_IV_CS"/>
</dbReference>
<dbReference type="InterPro" id="IPR043132">
    <property type="entry name" value="BCAT-like_C"/>
</dbReference>
<evidence type="ECO:0000313" key="17">
    <source>
        <dbReference type="Proteomes" id="UP000436016"/>
    </source>
</evidence>
<evidence type="ECO:0000256" key="10">
    <source>
        <dbReference type="ARBA" id="ARBA00023304"/>
    </source>
</evidence>
<dbReference type="PANTHER" id="PTHR42743:SF11">
    <property type="entry name" value="AMINODEOXYCHORISMATE LYASE"/>
    <property type="match status" value="1"/>
</dbReference>
<sequence length="284" mass="30793">MSRTVYVNGKYLPEEEAMISVFDRGFLMADGVYEVTTVLDGKLIDFDGHAARLERSLGELDMAAPCDRATLLAIHRELVARNAVTEGLVYLQVTRGAADRDFAYPEGVAPSLVMFTQAKSLIDSKAAKTGMKVISVPDIRWARRDIKTVQLLAPSMAKMAAKAAGADDAWLVEDGQVTEGSSNNAYIVTADGTLVTRDLSNRILHGITRAAVLRFAREAGIKVEERAFTIEEAKVAREAFITSASTFVMPVVEIDGARLGDGAPGPVATRLREIYIEESRKAAV</sequence>
<dbReference type="GO" id="GO:0052655">
    <property type="term" value="F:L-valine-2-oxoglutarate transaminase activity"/>
    <property type="evidence" value="ECO:0007669"/>
    <property type="project" value="RHEA"/>
</dbReference>
<comment type="pathway">
    <text evidence="4">Amino-acid biosynthesis; L-valine biosynthesis; L-valine from pyruvate: step 4/4.</text>
</comment>
<evidence type="ECO:0000256" key="12">
    <source>
        <dbReference type="ARBA" id="ARBA00048798"/>
    </source>
</evidence>
<dbReference type="FunFam" id="3.20.10.10:FF:000002">
    <property type="entry name" value="D-alanine aminotransferase"/>
    <property type="match status" value="1"/>
</dbReference>
<comment type="cofactor">
    <cofactor evidence="1 15">
        <name>pyridoxal 5'-phosphate</name>
        <dbReference type="ChEBI" id="CHEBI:597326"/>
    </cofactor>
</comment>
<evidence type="ECO:0000256" key="3">
    <source>
        <dbReference type="ARBA" id="ARBA00004824"/>
    </source>
</evidence>
<accession>A0A6B0THZ8</accession>
<comment type="pathway">
    <text evidence="3">Amino-acid biosynthesis; L-isoleucine biosynthesis; L-isoleucine from 2-oxobutanoate: step 4/4.</text>
</comment>
<evidence type="ECO:0000256" key="2">
    <source>
        <dbReference type="ARBA" id="ARBA00003109"/>
    </source>
</evidence>
<keyword evidence="16" id="KW-0032">Aminotransferase</keyword>
<keyword evidence="9 15" id="KW-0663">Pyridoxal phosphate</keyword>
<protein>
    <recommendedName>
        <fullName evidence="8">Probable branched-chain-amino-acid aminotransferase</fullName>
        <ecNumber evidence="7">2.6.1.42</ecNumber>
    </recommendedName>
</protein>
<dbReference type="Gene3D" id="3.20.10.10">
    <property type="entry name" value="D-amino Acid Aminotransferase, subunit A, domain 2"/>
    <property type="match status" value="1"/>
</dbReference>
<evidence type="ECO:0000256" key="7">
    <source>
        <dbReference type="ARBA" id="ARBA00013053"/>
    </source>
</evidence>
<proteinExistence type="inferred from homology"/>
<keyword evidence="10" id="KW-0100">Branched-chain amino acid biosynthesis</keyword>
<comment type="similarity">
    <text evidence="6 14">Belongs to the class-IV pyridoxal-phosphate-dependent aminotransferase family.</text>
</comment>
<evidence type="ECO:0000256" key="5">
    <source>
        <dbReference type="ARBA" id="ARBA00005072"/>
    </source>
</evidence>
<dbReference type="GO" id="GO:0052656">
    <property type="term" value="F:L-isoleucine-2-oxoglutarate transaminase activity"/>
    <property type="evidence" value="ECO:0007669"/>
    <property type="project" value="RHEA"/>
</dbReference>
<dbReference type="RefSeq" id="WP_160851069.1">
    <property type="nucleotide sequence ID" value="NZ_WUWG01000001.1"/>
</dbReference>
<comment type="catalytic activity">
    <reaction evidence="13">
        <text>L-leucine + 2-oxoglutarate = 4-methyl-2-oxopentanoate + L-glutamate</text>
        <dbReference type="Rhea" id="RHEA:18321"/>
        <dbReference type="ChEBI" id="CHEBI:16810"/>
        <dbReference type="ChEBI" id="CHEBI:17865"/>
        <dbReference type="ChEBI" id="CHEBI:29985"/>
        <dbReference type="ChEBI" id="CHEBI:57427"/>
        <dbReference type="EC" id="2.6.1.42"/>
    </reaction>
</comment>
<dbReference type="EMBL" id="WUWG01000001">
    <property type="protein sequence ID" value="MXU64030.1"/>
    <property type="molecule type" value="Genomic_DNA"/>
</dbReference>
<dbReference type="PROSITE" id="PS00770">
    <property type="entry name" value="AA_TRANSFER_CLASS_4"/>
    <property type="match status" value="1"/>
</dbReference>
<dbReference type="GO" id="GO:0005829">
    <property type="term" value="C:cytosol"/>
    <property type="evidence" value="ECO:0007669"/>
    <property type="project" value="TreeGrafter"/>
</dbReference>
<dbReference type="GO" id="GO:0008652">
    <property type="term" value="P:amino acid biosynthetic process"/>
    <property type="evidence" value="ECO:0007669"/>
    <property type="project" value="UniProtKB-ARBA"/>
</dbReference>
<keyword evidence="16" id="KW-0808">Transferase</keyword>
<dbReference type="Gene3D" id="3.30.470.10">
    <property type="match status" value="1"/>
</dbReference>
<evidence type="ECO:0000256" key="13">
    <source>
        <dbReference type="ARBA" id="ARBA00049229"/>
    </source>
</evidence>
<evidence type="ECO:0000256" key="6">
    <source>
        <dbReference type="ARBA" id="ARBA00009320"/>
    </source>
</evidence>
<comment type="caution">
    <text evidence="16">The sequence shown here is derived from an EMBL/GenBank/DDBJ whole genome shotgun (WGS) entry which is preliminary data.</text>
</comment>
<keyword evidence="17" id="KW-1185">Reference proteome</keyword>
<dbReference type="Proteomes" id="UP000436016">
    <property type="component" value="Unassembled WGS sequence"/>
</dbReference>
<dbReference type="PANTHER" id="PTHR42743">
    <property type="entry name" value="AMINO-ACID AMINOTRANSFERASE"/>
    <property type="match status" value="1"/>
</dbReference>
<dbReference type="AlphaFoldDB" id="A0A6B0THZ8"/>
<comment type="function">
    <text evidence="2">Acts on leucine, isoleucine and valine.</text>
</comment>
<comment type="catalytic activity">
    <reaction evidence="11">
        <text>L-valine + 2-oxoglutarate = 3-methyl-2-oxobutanoate + L-glutamate</text>
        <dbReference type="Rhea" id="RHEA:24813"/>
        <dbReference type="ChEBI" id="CHEBI:11851"/>
        <dbReference type="ChEBI" id="CHEBI:16810"/>
        <dbReference type="ChEBI" id="CHEBI:29985"/>
        <dbReference type="ChEBI" id="CHEBI:57762"/>
        <dbReference type="EC" id="2.6.1.42"/>
    </reaction>
</comment>
<evidence type="ECO:0000256" key="8">
    <source>
        <dbReference type="ARBA" id="ARBA00014472"/>
    </source>
</evidence>
<organism evidence="16 17">
    <name type="scientific">Oceanomicrobium pacificus</name>
    <dbReference type="NCBI Taxonomy" id="2692916"/>
    <lineage>
        <taxon>Bacteria</taxon>
        <taxon>Pseudomonadati</taxon>
        <taxon>Pseudomonadota</taxon>
        <taxon>Alphaproteobacteria</taxon>
        <taxon>Rhodobacterales</taxon>
        <taxon>Paracoccaceae</taxon>
        <taxon>Oceanomicrobium</taxon>
    </lineage>
</organism>
<comment type="pathway">
    <text evidence="5">Amino-acid biosynthesis; L-leucine biosynthesis; L-leucine from 3-methyl-2-oxobutanoate: step 4/4.</text>
</comment>
<evidence type="ECO:0000256" key="15">
    <source>
        <dbReference type="RuleBase" id="RU004516"/>
    </source>
</evidence>
<evidence type="ECO:0000313" key="16">
    <source>
        <dbReference type="EMBL" id="MXU64030.1"/>
    </source>
</evidence>
<dbReference type="GO" id="GO:0009082">
    <property type="term" value="P:branched-chain amino acid biosynthetic process"/>
    <property type="evidence" value="ECO:0007669"/>
    <property type="project" value="UniProtKB-KW"/>
</dbReference>
<evidence type="ECO:0000256" key="14">
    <source>
        <dbReference type="RuleBase" id="RU004106"/>
    </source>
</evidence>